<evidence type="ECO:0000256" key="8">
    <source>
        <dbReference type="ARBA" id="ARBA00061616"/>
    </source>
</evidence>
<feature type="site" description="Contributes to substrate recognition" evidence="12">
    <location>
        <position position="112"/>
    </location>
</feature>
<dbReference type="GO" id="GO:0046872">
    <property type="term" value="F:metal ion binding"/>
    <property type="evidence" value="ECO:0007669"/>
    <property type="project" value="UniProtKB-KW"/>
</dbReference>
<feature type="binding site" evidence="11">
    <location>
        <begin position="13"/>
        <end position="15"/>
    </location>
    <ligand>
        <name>substrate</name>
    </ligand>
</feature>
<comment type="subcellular location">
    <subcellularLocation>
        <location evidence="1 9">Cytoplasm</location>
    </subcellularLocation>
</comment>
<keyword evidence="15" id="KW-1185">Reference proteome</keyword>
<evidence type="ECO:0000256" key="5">
    <source>
        <dbReference type="ARBA" id="ARBA00022833"/>
    </source>
</evidence>
<reference evidence="14 15" key="1">
    <citation type="submission" date="2019-12" db="EMBL/GenBank/DDBJ databases">
        <title>Paraburkholderia acidiphila 7Q-K02 sp. nov and Paraburkholderia acidisoli DHF22 sp. nov., two strains isolated from forest soil.</title>
        <authorList>
            <person name="Gao Z."/>
            <person name="Qiu L."/>
        </authorList>
    </citation>
    <scope>NUCLEOTIDE SEQUENCE [LARGE SCALE GENOMIC DNA]</scope>
    <source>
        <strain evidence="14 15">DHF22</strain>
    </source>
</reference>
<dbReference type="GO" id="GO:0005975">
    <property type="term" value="P:carbohydrate metabolic process"/>
    <property type="evidence" value="ECO:0007669"/>
    <property type="project" value="InterPro"/>
</dbReference>
<evidence type="ECO:0000256" key="12">
    <source>
        <dbReference type="PIRSR" id="PIRSR004682-3"/>
    </source>
</evidence>
<dbReference type="InterPro" id="IPR006543">
    <property type="entry name" value="Histidinol-phos"/>
</dbReference>
<accession>A0A7Z2GFT1</accession>
<dbReference type="SUPFAM" id="SSF56784">
    <property type="entry name" value="HAD-like"/>
    <property type="match status" value="1"/>
</dbReference>
<dbReference type="Proteomes" id="UP000433577">
    <property type="component" value="Chromosome 1"/>
</dbReference>
<feature type="active site" description="Proton donor" evidence="10">
    <location>
        <position position="13"/>
    </location>
</feature>
<name>A0A7Z2GFT1_9BURK</name>
<evidence type="ECO:0000313" key="15">
    <source>
        <dbReference type="Proteomes" id="UP000433577"/>
    </source>
</evidence>
<evidence type="ECO:0000256" key="10">
    <source>
        <dbReference type="PIRSR" id="PIRSR004682-1"/>
    </source>
</evidence>
<feature type="binding site" evidence="13">
    <location>
        <position position="15"/>
    </location>
    <ligand>
        <name>Mg(2+)</name>
        <dbReference type="ChEBI" id="CHEBI:18420"/>
    </ligand>
</feature>
<feature type="binding site" evidence="13">
    <location>
        <position position="94"/>
    </location>
    <ligand>
        <name>Zn(2+)</name>
        <dbReference type="ChEBI" id="CHEBI:29105"/>
    </ligand>
</feature>
<dbReference type="NCBIfam" id="TIGR01662">
    <property type="entry name" value="HAD-SF-IIIA"/>
    <property type="match status" value="1"/>
</dbReference>
<dbReference type="InterPro" id="IPR006549">
    <property type="entry name" value="HAD-SF_hydro_IIIA"/>
</dbReference>
<keyword evidence="3 13" id="KW-0479">Metal-binding</keyword>
<keyword evidence="13" id="KW-0460">Magnesium</keyword>
<feature type="binding site" evidence="11">
    <location>
        <begin position="55"/>
        <end position="58"/>
    </location>
    <ligand>
        <name>substrate</name>
    </ligand>
</feature>
<dbReference type="InterPro" id="IPR004446">
    <property type="entry name" value="Heptose_bisP_phosphatase"/>
</dbReference>
<dbReference type="KEGG" id="pacs:FAZ98_02530"/>
<dbReference type="FunFam" id="3.40.50.1000:FF:000037">
    <property type="entry name" value="D,D-heptose 1,7-bisphosphate phosphatase"/>
    <property type="match status" value="1"/>
</dbReference>
<evidence type="ECO:0000256" key="6">
    <source>
        <dbReference type="ARBA" id="ARBA00023277"/>
    </source>
</evidence>
<gene>
    <name evidence="14" type="primary">gmhB</name>
    <name evidence="14" type="ORF">FAZ98_02530</name>
</gene>
<dbReference type="RefSeq" id="WP_158948482.1">
    <property type="nucleotide sequence ID" value="NZ_CP046913.1"/>
</dbReference>
<dbReference type="GO" id="GO:0005737">
    <property type="term" value="C:cytoplasm"/>
    <property type="evidence" value="ECO:0007669"/>
    <property type="project" value="UniProtKB-SubCell"/>
</dbReference>
<dbReference type="Gene3D" id="3.40.50.1000">
    <property type="entry name" value="HAD superfamily/HAD-like"/>
    <property type="match status" value="1"/>
</dbReference>
<dbReference type="CDD" id="cd07503">
    <property type="entry name" value="HAD_HisB-N"/>
    <property type="match status" value="1"/>
</dbReference>
<evidence type="ECO:0000256" key="7">
    <source>
        <dbReference type="ARBA" id="ARBA00031828"/>
    </source>
</evidence>
<evidence type="ECO:0000256" key="13">
    <source>
        <dbReference type="PIRSR" id="PIRSR004682-4"/>
    </source>
</evidence>
<feature type="binding site" evidence="13">
    <location>
        <position position="138"/>
    </location>
    <ligand>
        <name>Mg(2+)</name>
        <dbReference type="ChEBI" id="CHEBI:18420"/>
    </ligand>
</feature>
<dbReference type="EC" id="3.1.3.-" evidence="9"/>
<feature type="binding site" evidence="11">
    <location>
        <begin position="112"/>
        <end position="113"/>
    </location>
    <ligand>
        <name>substrate</name>
    </ligand>
</feature>
<keyword evidence="5 13" id="KW-0862">Zinc</keyword>
<dbReference type="InterPro" id="IPR036412">
    <property type="entry name" value="HAD-like_sf"/>
</dbReference>
<dbReference type="InterPro" id="IPR023214">
    <property type="entry name" value="HAD_sf"/>
</dbReference>
<feature type="binding site" evidence="13">
    <location>
        <position position="139"/>
    </location>
    <ligand>
        <name>Mg(2+)</name>
        <dbReference type="ChEBI" id="CHEBI:18420"/>
    </ligand>
</feature>
<evidence type="ECO:0000256" key="2">
    <source>
        <dbReference type="ARBA" id="ARBA00022490"/>
    </source>
</evidence>
<protein>
    <recommendedName>
        <fullName evidence="7 9">D,D-heptose 1,7-bisphosphate phosphatase</fullName>
        <ecNumber evidence="9">3.1.3.-</ecNumber>
    </recommendedName>
</protein>
<keyword evidence="6 9" id="KW-0119">Carbohydrate metabolism</keyword>
<evidence type="ECO:0000313" key="14">
    <source>
        <dbReference type="EMBL" id="QGZ60704.1"/>
    </source>
</evidence>
<keyword evidence="2 9" id="KW-0963">Cytoplasm</keyword>
<feature type="site" description="Stabilizes the phosphoryl group" evidence="12">
    <location>
        <position position="113"/>
    </location>
</feature>
<dbReference type="NCBIfam" id="TIGR01656">
    <property type="entry name" value="Histidinol-ppas"/>
    <property type="match status" value="1"/>
</dbReference>
<feature type="active site" description="Proton donor" evidence="10">
    <location>
        <position position="15"/>
    </location>
</feature>
<evidence type="ECO:0000256" key="4">
    <source>
        <dbReference type="ARBA" id="ARBA00022801"/>
    </source>
</evidence>
<dbReference type="NCBIfam" id="NF006506">
    <property type="entry name" value="PRK08942.1"/>
    <property type="match status" value="1"/>
</dbReference>
<dbReference type="PIRSF" id="PIRSF004682">
    <property type="entry name" value="GmhB"/>
    <property type="match status" value="1"/>
</dbReference>
<feature type="binding site" evidence="13">
    <location>
        <position position="96"/>
    </location>
    <ligand>
        <name>Zn(2+)</name>
        <dbReference type="ChEBI" id="CHEBI:29105"/>
    </ligand>
</feature>
<feature type="binding site" evidence="11">
    <location>
        <position position="139"/>
    </location>
    <ligand>
        <name>substrate</name>
    </ligand>
</feature>
<evidence type="ECO:0000256" key="9">
    <source>
        <dbReference type="PIRNR" id="PIRNR004682"/>
    </source>
</evidence>
<evidence type="ECO:0000256" key="11">
    <source>
        <dbReference type="PIRSR" id="PIRSR004682-2"/>
    </source>
</evidence>
<dbReference type="OrthoDB" id="9781367at2"/>
<dbReference type="GO" id="GO:0016791">
    <property type="term" value="F:phosphatase activity"/>
    <property type="evidence" value="ECO:0007669"/>
    <property type="project" value="InterPro"/>
</dbReference>
<organism evidence="14 15">
    <name type="scientific">Paraburkholderia acidisoli</name>
    <dbReference type="NCBI Taxonomy" id="2571748"/>
    <lineage>
        <taxon>Bacteria</taxon>
        <taxon>Pseudomonadati</taxon>
        <taxon>Pseudomonadota</taxon>
        <taxon>Betaproteobacteria</taxon>
        <taxon>Burkholderiales</taxon>
        <taxon>Burkholderiaceae</taxon>
        <taxon>Paraburkholderia</taxon>
    </lineage>
</organism>
<dbReference type="Pfam" id="PF13242">
    <property type="entry name" value="Hydrolase_like"/>
    <property type="match status" value="1"/>
</dbReference>
<comment type="similarity">
    <text evidence="8 9">Belongs to the gmhB family.</text>
</comment>
<dbReference type="EMBL" id="CP046913">
    <property type="protein sequence ID" value="QGZ60704.1"/>
    <property type="molecule type" value="Genomic_DNA"/>
</dbReference>
<feature type="binding site" evidence="13">
    <location>
        <position position="13"/>
    </location>
    <ligand>
        <name>Mg(2+)</name>
        <dbReference type="ChEBI" id="CHEBI:18420"/>
    </ligand>
</feature>
<evidence type="ECO:0000256" key="1">
    <source>
        <dbReference type="ARBA" id="ARBA00004496"/>
    </source>
</evidence>
<feature type="binding site" evidence="13">
    <location>
        <position position="109"/>
    </location>
    <ligand>
        <name>Zn(2+)</name>
        <dbReference type="ChEBI" id="CHEBI:29105"/>
    </ligand>
</feature>
<dbReference type="PANTHER" id="PTHR42891">
    <property type="entry name" value="D-GLYCERO-BETA-D-MANNO-HEPTOSE-1,7-BISPHOSPHATE 7-PHOSPHATASE"/>
    <property type="match status" value="1"/>
</dbReference>
<sequence length="189" mass="21001">METGEARRAAFIDRDGVINAELNYVHRIEDFHILPGVFDALAALRDAGYAIVVVTNQAGIAKGKYTEAQFQRLTSHMLDLFNDRQIQVERVYHCPHHPEGTVAEYAVDCHCRKPGPGMIEQAVRDLNLRVDRSVLIGDKISDTDAGRAAGVATNILVESGHALPADANEHADHRAKDLHEAVNWFLERQ</sequence>
<proteinExistence type="inferred from homology"/>
<comment type="cofactor">
    <cofactor evidence="13">
        <name>Zn(2+)</name>
        <dbReference type="ChEBI" id="CHEBI:29105"/>
    </cofactor>
</comment>
<dbReference type="AlphaFoldDB" id="A0A7Z2GFT1"/>
<dbReference type="NCBIfam" id="TIGR00213">
    <property type="entry name" value="GmhB_yaeD"/>
    <property type="match status" value="1"/>
</dbReference>
<feature type="binding site" evidence="11">
    <location>
        <begin position="21"/>
        <end position="24"/>
    </location>
    <ligand>
        <name>substrate</name>
    </ligand>
</feature>
<comment type="cofactor">
    <cofactor evidence="13">
        <name>Mg(2+)</name>
        <dbReference type="ChEBI" id="CHEBI:18420"/>
    </cofactor>
</comment>
<keyword evidence="4 9" id="KW-0378">Hydrolase</keyword>
<feature type="site" description="Stabilizes the phosphoryl group" evidence="12">
    <location>
        <position position="55"/>
    </location>
</feature>
<feature type="binding site" evidence="13">
    <location>
        <position position="111"/>
    </location>
    <ligand>
        <name>Zn(2+)</name>
        <dbReference type="ChEBI" id="CHEBI:29105"/>
    </ligand>
</feature>
<dbReference type="PANTHER" id="PTHR42891:SF1">
    <property type="entry name" value="D-GLYCERO-BETA-D-MANNO-HEPTOSE-1,7-BISPHOSPHATE 7-PHOSPHATASE"/>
    <property type="match status" value="1"/>
</dbReference>
<evidence type="ECO:0000256" key="3">
    <source>
        <dbReference type="ARBA" id="ARBA00022723"/>
    </source>
</evidence>